<evidence type="ECO:0000256" key="7">
    <source>
        <dbReference type="ARBA" id="ARBA00022692"/>
    </source>
</evidence>
<dbReference type="GeneID" id="30989904"/>
<evidence type="ECO:0000259" key="16">
    <source>
        <dbReference type="PROSITE" id="PS50919"/>
    </source>
</evidence>
<evidence type="ECO:0000256" key="9">
    <source>
        <dbReference type="ARBA" id="ARBA00022824"/>
    </source>
</evidence>
<keyword evidence="8" id="KW-0677">Repeat</keyword>
<comment type="pathway">
    <text evidence="2 14">Protein modification; protein glycosylation.</text>
</comment>
<keyword evidence="9 14" id="KW-0256">Endoplasmic reticulum</keyword>
<dbReference type="EMBL" id="KV453936">
    <property type="protein sequence ID" value="ODV72109.1"/>
    <property type="molecule type" value="Genomic_DNA"/>
</dbReference>
<keyword evidence="6 14" id="KW-0808">Transferase</keyword>
<evidence type="ECO:0000313" key="18">
    <source>
        <dbReference type="Proteomes" id="UP000094389"/>
    </source>
</evidence>
<keyword evidence="5 14" id="KW-0328">Glycosyltransferase</keyword>
<comment type="subcellular location">
    <subcellularLocation>
        <location evidence="1 14">Endoplasmic reticulum membrane</location>
        <topology evidence="1 14">Multi-pass membrane protein</topology>
    </subcellularLocation>
</comment>
<name>A0A1E4RXV7_CYBJN</name>
<comment type="function">
    <text evidence="14">Transfers mannose from Dol-P-mannose to Ser or Thr residues on proteins.</text>
</comment>
<dbReference type="Pfam" id="PF02815">
    <property type="entry name" value="MIR"/>
    <property type="match status" value="1"/>
</dbReference>
<dbReference type="UniPathway" id="UPA00378"/>
<evidence type="ECO:0000256" key="12">
    <source>
        <dbReference type="ARBA" id="ARBA00045085"/>
    </source>
</evidence>
<dbReference type="InterPro" id="IPR027005">
    <property type="entry name" value="PMT-like"/>
</dbReference>
<dbReference type="PANTHER" id="PTHR10050:SF52">
    <property type="entry name" value="DOLICHYL-PHOSPHATE-MANNOSE--PROTEIN MANNOSYLTRANSFERASE 6"/>
    <property type="match status" value="1"/>
</dbReference>
<reference evidence="17 18" key="1">
    <citation type="journal article" date="2016" name="Proc. Natl. Acad. Sci. U.S.A.">
        <title>Comparative genomics of biotechnologically important yeasts.</title>
        <authorList>
            <person name="Riley R."/>
            <person name="Haridas S."/>
            <person name="Wolfe K.H."/>
            <person name="Lopes M.R."/>
            <person name="Hittinger C.T."/>
            <person name="Goeker M."/>
            <person name="Salamov A.A."/>
            <person name="Wisecaver J.H."/>
            <person name="Long T.M."/>
            <person name="Calvey C.H."/>
            <person name="Aerts A.L."/>
            <person name="Barry K.W."/>
            <person name="Choi C."/>
            <person name="Clum A."/>
            <person name="Coughlan A.Y."/>
            <person name="Deshpande S."/>
            <person name="Douglass A.P."/>
            <person name="Hanson S.J."/>
            <person name="Klenk H.-P."/>
            <person name="LaButti K.M."/>
            <person name="Lapidus A."/>
            <person name="Lindquist E.A."/>
            <person name="Lipzen A.M."/>
            <person name="Meier-Kolthoff J.P."/>
            <person name="Ohm R.A."/>
            <person name="Otillar R.P."/>
            <person name="Pangilinan J.L."/>
            <person name="Peng Y."/>
            <person name="Rokas A."/>
            <person name="Rosa C.A."/>
            <person name="Scheuner C."/>
            <person name="Sibirny A.A."/>
            <person name="Slot J.C."/>
            <person name="Stielow J.B."/>
            <person name="Sun H."/>
            <person name="Kurtzman C.P."/>
            <person name="Blackwell M."/>
            <person name="Grigoriev I.V."/>
            <person name="Jeffries T.W."/>
        </authorList>
    </citation>
    <scope>NUCLEOTIDE SEQUENCE [LARGE SCALE GENOMIC DNA]</scope>
    <source>
        <strain evidence="18">ATCC 18201 / CBS 1600 / BCRC 20928 / JCM 3617 / NBRC 0987 / NRRL Y-1542</strain>
    </source>
</reference>
<dbReference type="GO" id="GO:0031502">
    <property type="term" value="C:dolichyl-phosphate-mannose-protein mannosyltransferase complex"/>
    <property type="evidence" value="ECO:0007669"/>
    <property type="project" value="UniProtKB-ARBA"/>
</dbReference>
<dbReference type="Proteomes" id="UP000094389">
    <property type="component" value="Unassembled WGS sequence"/>
</dbReference>
<evidence type="ECO:0000256" key="5">
    <source>
        <dbReference type="ARBA" id="ARBA00022676"/>
    </source>
</evidence>
<dbReference type="InterPro" id="IPR016093">
    <property type="entry name" value="MIR_motif"/>
</dbReference>
<evidence type="ECO:0000313" key="17">
    <source>
        <dbReference type="EMBL" id="ODV72109.1"/>
    </source>
</evidence>
<gene>
    <name evidence="17" type="ORF">CYBJADRAFT_168795</name>
</gene>
<evidence type="ECO:0000256" key="13">
    <source>
        <dbReference type="ARBA" id="ARBA00045102"/>
    </source>
</evidence>
<evidence type="ECO:0000256" key="11">
    <source>
        <dbReference type="ARBA" id="ARBA00023136"/>
    </source>
</evidence>
<evidence type="ECO:0000256" key="3">
    <source>
        <dbReference type="ARBA" id="ARBA00007222"/>
    </source>
</evidence>
<dbReference type="InterPro" id="IPR003342">
    <property type="entry name" value="ArnT-like_N"/>
</dbReference>
<evidence type="ECO:0000256" key="10">
    <source>
        <dbReference type="ARBA" id="ARBA00022989"/>
    </source>
</evidence>
<evidence type="ECO:0000256" key="1">
    <source>
        <dbReference type="ARBA" id="ARBA00004477"/>
    </source>
</evidence>
<evidence type="ECO:0000256" key="14">
    <source>
        <dbReference type="RuleBase" id="RU367007"/>
    </source>
</evidence>
<feature type="transmembrane region" description="Helical" evidence="14">
    <location>
        <begin position="299"/>
        <end position="326"/>
    </location>
</feature>
<dbReference type="OrthoDB" id="292747at2759"/>
<dbReference type="PROSITE" id="PS50919">
    <property type="entry name" value="MIR"/>
    <property type="match status" value="3"/>
</dbReference>
<feature type="domain" description="MIR" evidence="16">
    <location>
        <begin position="490"/>
        <end position="548"/>
    </location>
</feature>
<dbReference type="Gene3D" id="2.80.10.50">
    <property type="match status" value="1"/>
</dbReference>
<feature type="transmembrane region" description="Helical" evidence="14">
    <location>
        <begin position="160"/>
        <end position="180"/>
    </location>
</feature>
<feature type="transmembrane region" description="Helical" evidence="14">
    <location>
        <begin position="692"/>
        <end position="711"/>
    </location>
</feature>
<protein>
    <recommendedName>
        <fullName evidence="4 14">Dolichyl-phosphate-mannose--protein mannosyltransferase</fullName>
        <ecNumber evidence="4 14">2.4.1.109</ecNumber>
    </recommendedName>
</protein>
<dbReference type="RefSeq" id="XP_020069148.1">
    <property type="nucleotide sequence ID" value="XM_020215508.1"/>
</dbReference>
<feature type="domain" description="MIR" evidence="16">
    <location>
        <begin position="419"/>
        <end position="475"/>
    </location>
</feature>
<feature type="transmembrane region" description="Helical" evidence="14">
    <location>
        <begin position="669"/>
        <end position="686"/>
    </location>
</feature>
<keyword evidence="18" id="KW-1185">Reference proteome</keyword>
<feature type="transmembrane region" description="Helical" evidence="14">
    <location>
        <begin position="723"/>
        <end position="740"/>
    </location>
</feature>
<keyword evidence="10 14" id="KW-1133">Transmembrane helix</keyword>
<dbReference type="InterPro" id="IPR036300">
    <property type="entry name" value="MIR_dom_sf"/>
</dbReference>
<dbReference type="STRING" id="983966.A0A1E4RXV7"/>
<proteinExistence type="inferred from homology"/>
<feature type="transmembrane region" description="Helical" evidence="14">
    <location>
        <begin position="211"/>
        <end position="233"/>
    </location>
</feature>
<feature type="transmembrane region" description="Helical" evidence="14">
    <location>
        <begin position="245"/>
        <end position="278"/>
    </location>
</feature>
<evidence type="ECO:0000256" key="4">
    <source>
        <dbReference type="ARBA" id="ARBA00012839"/>
    </source>
</evidence>
<keyword evidence="11 14" id="KW-0472">Membrane</keyword>
<evidence type="ECO:0000256" key="15">
    <source>
        <dbReference type="SAM" id="MobiDB-lite"/>
    </source>
</evidence>
<feature type="domain" description="MIR" evidence="16">
    <location>
        <begin position="352"/>
        <end position="406"/>
    </location>
</feature>
<dbReference type="SMART" id="SM00472">
    <property type="entry name" value="MIR"/>
    <property type="match status" value="3"/>
</dbReference>
<feature type="transmembrane region" description="Helical" evidence="14">
    <location>
        <begin position="186"/>
        <end position="204"/>
    </location>
</feature>
<dbReference type="GO" id="GO:0004169">
    <property type="term" value="F:dolichyl-phosphate-mannose-protein mannosyltransferase activity"/>
    <property type="evidence" value="ECO:0007669"/>
    <property type="project" value="UniProtKB-UniRule"/>
</dbReference>
<dbReference type="FunFam" id="2.80.10.50:FF:000012">
    <property type="entry name" value="Protein O-mannosyl-transferase 1"/>
    <property type="match status" value="1"/>
</dbReference>
<evidence type="ECO:0000256" key="2">
    <source>
        <dbReference type="ARBA" id="ARBA00004922"/>
    </source>
</evidence>
<keyword evidence="7 14" id="KW-0812">Transmembrane</keyword>
<dbReference type="OMA" id="GSPFNTW"/>
<dbReference type="Pfam" id="PF16192">
    <property type="entry name" value="PMT_4TMC"/>
    <property type="match status" value="1"/>
</dbReference>
<sequence>MSGLSTGAATHSKASGAKKRAKSKVEKKQSPADVDDDATVEVENTTDVGIDTDEAKKLGVSAQSKGSFLWKIEPWVSTILYTALAVYVRLHLIDRSKKVVWDEAHFGKFGSYYIKHAFYHDVHPPLGKMLIGLSEKIAGFNNTEFEFGSGSKYPEDVDFYTMRVFNALFSAAVTPAVYWAARFADYQLLTIHLITLMATLESSFVTLGKFILLDSILLFFTATTFLTLVKLMQLKKREREFTVEWYLWMVLSGLSIGCVCSVKWVGLFITVVVGIFVVQDLAEKLFDKELSWEKYARHWLVRIVTLIFIPMAVYLICFKIHFALLYKSGTGDASTSSLFQANLEGNKIKQSPRDVVFGSEVTIRSQGSSPNLLHSHVQIYPDGSHQQQITAYGHSDSNNNWFFKFARRDGRSLNNVTELIPVKNGDTVRLVHRSTNVNLHSHKVPGHVSKQHYEVSGYGSEKVGDTRDDWVVEIFSQSFPENTSYANEDKSLIHPLSTTFRLRHADLGCYLSTTGSSYPAWGFKQSEVVCKYPWTSYDQSTHWNVEDHMNAKMASDEYYVPPKSNFLSDFIHINFAMAASNNALVPDSDKYDALASSWWQWPTLYIGLRMCGWGYADIRYFLMGNIFNTWGSSLALIAFVLLTAYYIIKFQRQTLNWDYAMFWDYLIKGFYPFLSWVFHYMPFVLMGRVTYVHHYVPALFFALFVLGYMVELTVGKARPLIKYTTYATCYGAVVFTFWYFRAFHEGMTGNQNDYKNLKVLPTWQV</sequence>
<organism evidence="17 18">
    <name type="scientific">Cyberlindnera jadinii (strain ATCC 18201 / CBS 1600 / BCRC 20928 / JCM 3617 / NBRC 0987 / NRRL Y-1542)</name>
    <name type="common">Torula yeast</name>
    <name type="synonym">Candida utilis</name>
    <dbReference type="NCBI Taxonomy" id="983966"/>
    <lineage>
        <taxon>Eukaryota</taxon>
        <taxon>Fungi</taxon>
        <taxon>Dikarya</taxon>
        <taxon>Ascomycota</taxon>
        <taxon>Saccharomycotina</taxon>
        <taxon>Saccharomycetes</taxon>
        <taxon>Phaffomycetales</taxon>
        <taxon>Phaffomycetaceae</taxon>
        <taxon>Cyberlindnera</taxon>
    </lineage>
</organism>
<dbReference type="Pfam" id="PF02366">
    <property type="entry name" value="PMT"/>
    <property type="match status" value="1"/>
</dbReference>
<comment type="catalytic activity">
    <reaction evidence="13 14">
        <text>a di-trans,poly-cis-dolichyl beta-D-mannosyl phosphate + L-seryl-[protein] = 3-O-(alpha-D-mannosyl)-L-seryl-[protein] + a di-trans,poly-cis-dolichyl phosphate + H(+)</text>
        <dbReference type="Rhea" id="RHEA:17377"/>
        <dbReference type="Rhea" id="RHEA-COMP:9863"/>
        <dbReference type="Rhea" id="RHEA-COMP:13546"/>
        <dbReference type="Rhea" id="RHEA-COMP:19498"/>
        <dbReference type="Rhea" id="RHEA-COMP:19501"/>
        <dbReference type="ChEBI" id="CHEBI:15378"/>
        <dbReference type="ChEBI" id="CHEBI:29999"/>
        <dbReference type="ChEBI" id="CHEBI:57683"/>
        <dbReference type="ChEBI" id="CHEBI:58211"/>
        <dbReference type="ChEBI" id="CHEBI:137321"/>
        <dbReference type="EC" id="2.4.1.109"/>
    </reaction>
</comment>
<dbReference type="SUPFAM" id="SSF82109">
    <property type="entry name" value="MIR domain"/>
    <property type="match status" value="1"/>
</dbReference>
<accession>A0A1E4RXV7</accession>
<comment type="similarity">
    <text evidence="3 14">Belongs to the glycosyltransferase 39 family.</text>
</comment>
<dbReference type="AlphaFoldDB" id="A0A1E4RXV7"/>
<dbReference type="InterPro" id="IPR032421">
    <property type="entry name" value="PMT_4TMC"/>
</dbReference>
<dbReference type="CDD" id="cd23284">
    <property type="entry name" value="beta-trefoil_MIR_PMT2-like"/>
    <property type="match status" value="1"/>
</dbReference>
<dbReference type="PANTHER" id="PTHR10050">
    <property type="entry name" value="DOLICHYL-PHOSPHATE-MANNOSE--PROTEIN MANNOSYLTRANSFERASE"/>
    <property type="match status" value="1"/>
</dbReference>
<comment type="catalytic activity">
    <reaction evidence="12 14">
        <text>a di-trans,poly-cis-dolichyl beta-D-mannosyl phosphate + L-threonyl-[protein] = 3-O-(alpha-D-mannosyl)-L-threonyl-[protein] + a di-trans,poly-cis-dolichyl phosphate + H(+)</text>
        <dbReference type="Rhea" id="RHEA:53396"/>
        <dbReference type="Rhea" id="RHEA-COMP:11060"/>
        <dbReference type="Rhea" id="RHEA-COMP:13547"/>
        <dbReference type="Rhea" id="RHEA-COMP:19498"/>
        <dbReference type="Rhea" id="RHEA-COMP:19501"/>
        <dbReference type="ChEBI" id="CHEBI:15378"/>
        <dbReference type="ChEBI" id="CHEBI:30013"/>
        <dbReference type="ChEBI" id="CHEBI:57683"/>
        <dbReference type="ChEBI" id="CHEBI:58211"/>
        <dbReference type="ChEBI" id="CHEBI:137323"/>
        <dbReference type="EC" id="2.4.1.109"/>
    </reaction>
</comment>
<feature type="transmembrane region" description="Helical" evidence="14">
    <location>
        <begin position="630"/>
        <end position="648"/>
    </location>
</feature>
<evidence type="ECO:0000256" key="8">
    <source>
        <dbReference type="ARBA" id="ARBA00022737"/>
    </source>
</evidence>
<evidence type="ECO:0000256" key="6">
    <source>
        <dbReference type="ARBA" id="ARBA00022679"/>
    </source>
</evidence>
<dbReference type="EC" id="2.4.1.109" evidence="4 14"/>
<feature type="region of interest" description="Disordered" evidence="15">
    <location>
        <begin position="1"/>
        <end position="39"/>
    </location>
</feature>